<proteinExistence type="predicted"/>
<reference evidence="19 20" key="1">
    <citation type="submission" date="2020-08" db="EMBL/GenBank/DDBJ databases">
        <title>Genomic Encyclopedia of Type Strains, Phase IV (KMG-IV): sequencing the most valuable type-strain genomes for metagenomic binning, comparative biology and taxonomic classification.</title>
        <authorList>
            <person name="Goeker M."/>
        </authorList>
    </citation>
    <scope>NUCLEOTIDE SEQUENCE [LARGE SCALE GENOMIC DNA]</scope>
    <source>
        <strain evidence="19 20">DSM 26189</strain>
    </source>
</reference>
<evidence type="ECO:0000256" key="1">
    <source>
        <dbReference type="ARBA" id="ARBA00022722"/>
    </source>
</evidence>
<keyword evidence="5 15" id="KW-0347">Helicase</keyword>
<evidence type="ECO:0000256" key="9">
    <source>
        <dbReference type="ARBA" id="ARBA00023204"/>
    </source>
</evidence>
<evidence type="ECO:0000259" key="18">
    <source>
        <dbReference type="PROSITE" id="PS51217"/>
    </source>
</evidence>
<evidence type="ECO:0000256" key="4">
    <source>
        <dbReference type="ARBA" id="ARBA00022801"/>
    </source>
</evidence>
<comment type="catalytic activity">
    <reaction evidence="11">
        <text>Couples ATP hydrolysis with the unwinding of duplex DNA by translocating in the 3'-5' direction.</text>
        <dbReference type="EC" id="5.6.2.4"/>
    </reaction>
</comment>
<evidence type="ECO:0000256" key="15">
    <source>
        <dbReference type="PROSITE-ProRule" id="PRU00560"/>
    </source>
</evidence>
<dbReference type="Pfam" id="PF12705">
    <property type="entry name" value="PDDEXK_1"/>
    <property type="match status" value="1"/>
</dbReference>
<evidence type="ECO:0000256" key="16">
    <source>
        <dbReference type="SAM" id="MobiDB-lite"/>
    </source>
</evidence>
<evidence type="ECO:0000313" key="20">
    <source>
        <dbReference type="Proteomes" id="UP000571950"/>
    </source>
</evidence>
<dbReference type="Gene3D" id="3.90.320.10">
    <property type="match status" value="1"/>
</dbReference>
<dbReference type="InterPro" id="IPR038726">
    <property type="entry name" value="PDDEXK_AddAB-type"/>
</dbReference>
<keyword evidence="6" id="KW-0269">Exonuclease</keyword>
<comment type="catalytic activity">
    <reaction evidence="14">
        <text>ATP + H2O = ADP + phosphate + H(+)</text>
        <dbReference type="Rhea" id="RHEA:13065"/>
        <dbReference type="ChEBI" id="CHEBI:15377"/>
        <dbReference type="ChEBI" id="CHEBI:15378"/>
        <dbReference type="ChEBI" id="CHEBI:30616"/>
        <dbReference type="ChEBI" id="CHEBI:43474"/>
        <dbReference type="ChEBI" id="CHEBI:456216"/>
        <dbReference type="EC" id="5.6.2.4"/>
    </reaction>
</comment>
<dbReference type="SUPFAM" id="SSF52540">
    <property type="entry name" value="P-loop containing nucleoside triphosphate hydrolases"/>
    <property type="match status" value="1"/>
</dbReference>
<dbReference type="GO" id="GO:0005829">
    <property type="term" value="C:cytosol"/>
    <property type="evidence" value="ECO:0007669"/>
    <property type="project" value="TreeGrafter"/>
</dbReference>
<dbReference type="Proteomes" id="UP000571950">
    <property type="component" value="Unassembled WGS sequence"/>
</dbReference>
<dbReference type="InterPro" id="IPR011604">
    <property type="entry name" value="PDDEXK-like_dom_sf"/>
</dbReference>
<organism evidence="19 20">
    <name type="scientific">Sphingobium jiangsuense</name>
    <dbReference type="NCBI Taxonomy" id="870476"/>
    <lineage>
        <taxon>Bacteria</taxon>
        <taxon>Pseudomonadati</taxon>
        <taxon>Pseudomonadota</taxon>
        <taxon>Alphaproteobacteria</taxon>
        <taxon>Sphingomonadales</taxon>
        <taxon>Sphingomonadaceae</taxon>
        <taxon>Sphingobium</taxon>
    </lineage>
</organism>
<evidence type="ECO:0000256" key="11">
    <source>
        <dbReference type="ARBA" id="ARBA00034617"/>
    </source>
</evidence>
<dbReference type="EMBL" id="JACIDT010000006">
    <property type="protein sequence ID" value="MBB3926277.1"/>
    <property type="molecule type" value="Genomic_DNA"/>
</dbReference>
<dbReference type="EC" id="5.6.2.4" evidence="12"/>
<sequence>MVKAASPLLRLRGAQAEASSPQAHVWLSASAGTGKTHVLTARVFRLLLGGVPPENILCLTFTKAGASEMAERVHSRLAAWVQMDDAALAQDLLALGEDLGPAGREDARRLFARVLEATGGGLRIQTIHSFCQQLLSAFPLEAGLVPGFRAMEEREQADLARESLEDLVVRAEETGDAALLDALHALALRLGEKEAQAYLFRCAQAHDALAGLDGDIRGWLFGLLELPAGDIEAELAARCCDEAFDMAALRRIARANAEWNTKTGLDMADRIAAWEGASPAVRAQMLDDLASCFLTGKGEPRKVTAGQAKADPDYEGLAVRLAECIGEIRALRLRAAYADLVAKGLHAGRAYAAAYEAAKRRIGAVDYDDLIAHSAALLVRPGIADWIRYKLDQRIDHILVDEAQDTNGRQWAIIGALVEEFFSGEGARSGKLRTLFTVGDFKQAIFGFQGTSPKAFAQARDYFRDLARAVAHRFHDLSLDESFRSTPPILEVVDATVAALGVEQLGLPSQTVFHRAARQRPGEVALWKPVSAVKAGDEESLADAPEPEGEEDWFADHDRLLAERIAGQIKAMIADGMMLEAKGRPIRPGDVMILVRKRGDLARLIVARLYEAGVPVAGVDRLRLQAPLGVQDLMAALRFAAQPEDDLTLACLLVSPLIGWTQEELLARSVPRKDGLWRHLRASAATPPETLAALHDILARADFITPYRMLEHILSGPLRGRYKLLERLGIAAADSMDELLNAALSYEQREQPSLQGFIDWFDREEGDIKREDDGSADAVRLLTVHGAKGLQAPVVILADACADPERPGARGILEVPLPDDRKLPLVPPRKAERWGLIDAAAVAQDGLERQEHWRLLYVAMTRAEEKLFVTGALGPRARGVVPEESWFAAIERAMTGLGAQWTADDRWAGALGWQGAVRHPPEPEQAATRAEKGEGKPFADWIARPAPDEARPPRPLAPTAPVEDDLAYPPPSPAMRAAAQRGRMLHSLFERLPDVEPDKRRAAADRWLLKQGGMAEGAARREMIDHVLAIIEDPAHADLFGAAALAEAPITAVVGEDVVTGVIDRLVIGDEAIRLVDFKTGQRIPAAASEVPVPHLRQMAAYVAALEVIFPGRRVEACLLYTAGPALWTLPETLLAPHKPGFAGRY</sequence>
<dbReference type="Pfam" id="PF13361">
    <property type="entry name" value="UvrD_C"/>
    <property type="match status" value="1"/>
</dbReference>
<keyword evidence="3" id="KW-0227">DNA damage</keyword>
<keyword evidence="4 15" id="KW-0378">Hydrolase</keyword>
<evidence type="ECO:0000256" key="13">
    <source>
        <dbReference type="ARBA" id="ARBA00034923"/>
    </source>
</evidence>
<dbReference type="InterPro" id="IPR000212">
    <property type="entry name" value="DNA_helicase_UvrD/REP"/>
</dbReference>
<evidence type="ECO:0000256" key="8">
    <source>
        <dbReference type="ARBA" id="ARBA00023125"/>
    </source>
</evidence>
<dbReference type="InterPro" id="IPR027417">
    <property type="entry name" value="P-loop_NTPase"/>
</dbReference>
<dbReference type="PANTHER" id="PTHR11070:SF2">
    <property type="entry name" value="ATP-DEPENDENT DNA HELICASE SRS2"/>
    <property type="match status" value="1"/>
</dbReference>
<evidence type="ECO:0000256" key="14">
    <source>
        <dbReference type="ARBA" id="ARBA00048988"/>
    </source>
</evidence>
<comment type="caution">
    <text evidence="19">The sequence shown here is derived from an EMBL/GenBank/DDBJ whole genome shotgun (WGS) entry which is preliminary data.</text>
</comment>
<evidence type="ECO:0000313" key="19">
    <source>
        <dbReference type="EMBL" id="MBB3926277.1"/>
    </source>
</evidence>
<dbReference type="NCBIfam" id="TIGR02784">
    <property type="entry name" value="addA_alphas"/>
    <property type="match status" value="1"/>
</dbReference>
<dbReference type="PROSITE" id="PS51217">
    <property type="entry name" value="UVRD_HELICASE_CTER"/>
    <property type="match status" value="1"/>
</dbReference>
<evidence type="ECO:0000256" key="12">
    <source>
        <dbReference type="ARBA" id="ARBA00034808"/>
    </source>
</evidence>
<dbReference type="SUPFAM" id="SSF52980">
    <property type="entry name" value="Restriction endonuclease-like"/>
    <property type="match status" value="1"/>
</dbReference>
<evidence type="ECO:0000256" key="2">
    <source>
        <dbReference type="ARBA" id="ARBA00022741"/>
    </source>
</evidence>
<dbReference type="RefSeq" id="WP_188071822.1">
    <property type="nucleotide sequence ID" value="NZ_BSPS01000052.1"/>
</dbReference>
<name>A0A7W6FQ41_9SPHN</name>
<keyword evidence="9" id="KW-0234">DNA repair</keyword>
<dbReference type="InterPro" id="IPR014016">
    <property type="entry name" value="UvrD-like_ATP-bd"/>
</dbReference>
<dbReference type="InterPro" id="IPR011335">
    <property type="entry name" value="Restrct_endonuc-II-like"/>
</dbReference>
<dbReference type="GO" id="GO:0005524">
    <property type="term" value="F:ATP binding"/>
    <property type="evidence" value="ECO:0007669"/>
    <property type="project" value="UniProtKB-UniRule"/>
</dbReference>
<evidence type="ECO:0000259" key="17">
    <source>
        <dbReference type="PROSITE" id="PS51198"/>
    </source>
</evidence>
<keyword evidence="8" id="KW-0238">DNA-binding</keyword>
<dbReference type="GO" id="GO:0043138">
    <property type="term" value="F:3'-5' DNA helicase activity"/>
    <property type="evidence" value="ECO:0007669"/>
    <property type="project" value="UniProtKB-EC"/>
</dbReference>
<keyword evidence="10" id="KW-0413">Isomerase</keyword>
<dbReference type="Gene3D" id="3.40.50.300">
    <property type="entry name" value="P-loop containing nucleotide triphosphate hydrolases"/>
    <property type="match status" value="4"/>
</dbReference>
<keyword evidence="2 15" id="KW-0547">Nucleotide-binding</keyword>
<protein>
    <recommendedName>
        <fullName evidence="12">DNA 3'-5' helicase</fullName>
        <ecNumber evidence="12">5.6.2.4</ecNumber>
    </recommendedName>
    <alternativeName>
        <fullName evidence="13">DNA 3'-5' helicase II</fullName>
    </alternativeName>
</protein>
<dbReference type="InterPro" id="IPR014017">
    <property type="entry name" value="DNA_helicase_UvrD-like_C"/>
</dbReference>
<accession>A0A7W6FQ41</accession>
<evidence type="ECO:0000256" key="6">
    <source>
        <dbReference type="ARBA" id="ARBA00022839"/>
    </source>
</evidence>
<feature type="domain" description="UvrD-like helicase ATP-binding" evidence="17">
    <location>
        <begin position="8"/>
        <end position="486"/>
    </location>
</feature>
<keyword evidence="1" id="KW-0540">Nuclease</keyword>
<dbReference type="GO" id="GO:0004527">
    <property type="term" value="F:exonuclease activity"/>
    <property type="evidence" value="ECO:0007669"/>
    <property type="project" value="UniProtKB-KW"/>
</dbReference>
<dbReference type="Pfam" id="PF00580">
    <property type="entry name" value="UvrD-helicase"/>
    <property type="match status" value="1"/>
</dbReference>
<keyword evidence="20" id="KW-1185">Reference proteome</keyword>
<dbReference type="PANTHER" id="PTHR11070">
    <property type="entry name" value="UVRD / RECB / PCRA DNA HELICASE FAMILY MEMBER"/>
    <property type="match status" value="1"/>
</dbReference>
<evidence type="ECO:0000256" key="3">
    <source>
        <dbReference type="ARBA" id="ARBA00022763"/>
    </source>
</evidence>
<feature type="domain" description="UvrD-like helicase C-terminal" evidence="18">
    <location>
        <begin position="521"/>
        <end position="789"/>
    </location>
</feature>
<dbReference type="GO" id="GO:0033202">
    <property type="term" value="C:DNA helicase complex"/>
    <property type="evidence" value="ECO:0007669"/>
    <property type="project" value="TreeGrafter"/>
</dbReference>
<evidence type="ECO:0000256" key="5">
    <source>
        <dbReference type="ARBA" id="ARBA00022806"/>
    </source>
</evidence>
<dbReference type="AlphaFoldDB" id="A0A7W6FQ41"/>
<evidence type="ECO:0000256" key="10">
    <source>
        <dbReference type="ARBA" id="ARBA00023235"/>
    </source>
</evidence>
<evidence type="ECO:0000256" key="7">
    <source>
        <dbReference type="ARBA" id="ARBA00022840"/>
    </source>
</evidence>
<feature type="binding site" evidence="15">
    <location>
        <begin position="29"/>
        <end position="36"/>
    </location>
    <ligand>
        <name>ATP</name>
        <dbReference type="ChEBI" id="CHEBI:30616"/>
    </ligand>
</feature>
<dbReference type="GO" id="GO:0000725">
    <property type="term" value="P:recombinational repair"/>
    <property type="evidence" value="ECO:0007669"/>
    <property type="project" value="TreeGrafter"/>
</dbReference>
<dbReference type="InterPro" id="IPR014151">
    <property type="entry name" value="DNA_helicase_AddA"/>
</dbReference>
<dbReference type="GO" id="GO:0003677">
    <property type="term" value="F:DNA binding"/>
    <property type="evidence" value="ECO:0007669"/>
    <property type="project" value="UniProtKB-KW"/>
</dbReference>
<gene>
    <name evidence="19" type="ORF">GGR43_001994</name>
</gene>
<keyword evidence="7 15" id="KW-0067">ATP-binding</keyword>
<dbReference type="PROSITE" id="PS51198">
    <property type="entry name" value="UVRD_HELICASE_ATP_BIND"/>
    <property type="match status" value="1"/>
</dbReference>
<feature type="region of interest" description="Disordered" evidence="16">
    <location>
        <begin position="944"/>
        <end position="968"/>
    </location>
</feature>